<dbReference type="PROSITE" id="PS50885">
    <property type="entry name" value="HAMP"/>
    <property type="match status" value="1"/>
</dbReference>
<feature type="domain" description="HAMP" evidence="12">
    <location>
        <begin position="163"/>
        <end position="215"/>
    </location>
</feature>
<evidence type="ECO:0000313" key="13">
    <source>
        <dbReference type="EMBL" id="QBG37035.1"/>
    </source>
</evidence>
<dbReference type="GO" id="GO:0005524">
    <property type="term" value="F:ATP binding"/>
    <property type="evidence" value="ECO:0007669"/>
    <property type="project" value="UniProtKB-KW"/>
</dbReference>
<protein>
    <recommendedName>
        <fullName evidence="3">histidine kinase</fullName>
        <ecNumber evidence="3">2.7.13.3</ecNumber>
    </recommendedName>
</protein>
<evidence type="ECO:0000256" key="8">
    <source>
        <dbReference type="ARBA" id="ARBA00022777"/>
    </source>
</evidence>
<keyword evidence="5" id="KW-0597">Phosphoprotein</keyword>
<dbReference type="InterPro" id="IPR036097">
    <property type="entry name" value="HisK_dim/P_sf"/>
</dbReference>
<dbReference type="Gene3D" id="3.30.565.10">
    <property type="entry name" value="Histidine kinase-like ATPase, C-terminal domain"/>
    <property type="match status" value="1"/>
</dbReference>
<dbReference type="EMBL" id="CP034759">
    <property type="protein sequence ID" value="QBG37035.1"/>
    <property type="molecule type" value="Genomic_DNA"/>
</dbReference>
<dbReference type="KEGG" id="lsd:EMK97_15540"/>
<dbReference type="SMART" id="SM00388">
    <property type="entry name" value="HisKA"/>
    <property type="match status" value="1"/>
</dbReference>
<evidence type="ECO:0000256" key="10">
    <source>
        <dbReference type="SAM" id="Phobius"/>
    </source>
</evidence>
<evidence type="ECO:0000256" key="7">
    <source>
        <dbReference type="ARBA" id="ARBA00022741"/>
    </source>
</evidence>
<dbReference type="InterPro" id="IPR003661">
    <property type="entry name" value="HisK_dim/P_dom"/>
</dbReference>
<dbReference type="EC" id="2.7.13.3" evidence="3"/>
<reference evidence="13 14" key="1">
    <citation type="submission" date="2018-12" db="EMBL/GenBank/DDBJ databases">
        <title>Complete genome of Litorilituus sediminis.</title>
        <authorList>
            <person name="Liu A."/>
            <person name="Rong J."/>
        </authorList>
    </citation>
    <scope>NUCLEOTIDE SEQUENCE [LARGE SCALE GENOMIC DNA]</scope>
    <source>
        <strain evidence="13 14">JCM 17549</strain>
    </source>
</reference>
<dbReference type="Pfam" id="PF00512">
    <property type="entry name" value="HisKA"/>
    <property type="match status" value="1"/>
</dbReference>
<dbReference type="InterPro" id="IPR004358">
    <property type="entry name" value="Sig_transdc_His_kin-like_C"/>
</dbReference>
<dbReference type="SMART" id="SM00387">
    <property type="entry name" value="HATPase_c"/>
    <property type="match status" value="1"/>
</dbReference>
<proteinExistence type="predicted"/>
<keyword evidence="9" id="KW-0067">ATP-binding</keyword>
<evidence type="ECO:0000256" key="9">
    <source>
        <dbReference type="ARBA" id="ARBA00022840"/>
    </source>
</evidence>
<evidence type="ECO:0000259" key="11">
    <source>
        <dbReference type="PROSITE" id="PS50109"/>
    </source>
</evidence>
<dbReference type="Gene3D" id="1.10.287.130">
    <property type="match status" value="1"/>
</dbReference>
<dbReference type="PANTHER" id="PTHR44936">
    <property type="entry name" value="SENSOR PROTEIN CREC"/>
    <property type="match status" value="1"/>
</dbReference>
<keyword evidence="7" id="KW-0547">Nucleotide-binding</keyword>
<dbReference type="CDD" id="cd00082">
    <property type="entry name" value="HisKA"/>
    <property type="match status" value="1"/>
</dbReference>
<dbReference type="OrthoDB" id="9804645at2"/>
<dbReference type="InterPro" id="IPR050980">
    <property type="entry name" value="2C_sensor_his_kinase"/>
</dbReference>
<evidence type="ECO:0000259" key="12">
    <source>
        <dbReference type="PROSITE" id="PS50885"/>
    </source>
</evidence>
<feature type="transmembrane region" description="Helical" evidence="10">
    <location>
        <begin position="5"/>
        <end position="23"/>
    </location>
</feature>
<feature type="transmembrane region" description="Helical" evidence="10">
    <location>
        <begin position="142"/>
        <end position="163"/>
    </location>
</feature>
<dbReference type="PANTHER" id="PTHR44936:SF10">
    <property type="entry name" value="SENSOR PROTEIN RSTB"/>
    <property type="match status" value="1"/>
</dbReference>
<keyword evidence="6" id="KW-0808">Transferase</keyword>
<dbReference type="PROSITE" id="PS50109">
    <property type="entry name" value="HIS_KIN"/>
    <property type="match status" value="1"/>
</dbReference>
<evidence type="ECO:0000313" key="14">
    <source>
        <dbReference type="Proteomes" id="UP000290244"/>
    </source>
</evidence>
<dbReference type="AlphaFoldDB" id="A0A4P6PBG2"/>
<dbReference type="PRINTS" id="PR00344">
    <property type="entry name" value="BCTRLSENSOR"/>
</dbReference>
<dbReference type="GO" id="GO:0000155">
    <property type="term" value="F:phosphorelay sensor kinase activity"/>
    <property type="evidence" value="ECO:0007669"/>
    <property type="project" value="InterPro"/>
</dbReference>
<evidence type="ECO:0000256" key="5">
    <source>
        <dbReference type="ARBA" id="ARBA00022553"/>
    </source>
</evidence>
<comment type="catalytic activity">
    <reaction evidence="1">
        <text>ATP + protein L-histidine = ADP + protein N-phospho-L-histidine.</text>
        <dbReference type="EC" id="2.7.13.3"/>
    </reaction>
</comment>
<sequence>MRALYLSIIFTVLGSLFFIGWGLDKLAEYAEQTQESIQDSSSALVSIYRQVINGFVEELNLTTEADLPAKLTQLTQQYQVSATIVLAENVALPESLAKELKLKGGLLLASDQRQYLLEEISAYPKYLVQLNLPAEPEHNSPFNFILTLALYLGICIILILWLFPLTRRLYLLNSAAAKIGAGQLDARINPSRFSYIKMLEKSFNNMAAQIEKLVADNKILARSLSHDIRTPMACLRFGLEAAIDTPKLEKKNHYLNRMDHELTRMEDMTSAFLDYASMERQALHLKKQSVVLEELLQSVIFDCQPLTQDDITLDLVSLVPDNLTCSLDYHWCYRALTNLVSNAISYARSQVLITLFIRQKKIIITIEDDGKGIAPDKLDIIFTPFVKLDAERPREHGHFGLGLAICAKVMHWHQGTIKASASKQFSGACFTLTLPNK</sequence>
<dbReference type="SUPFAM" id="SSF47384">
    <property type="entry name" value="Homodimeric domain of signal transducing histidine kinase"/>
    <property type="match status" value="1"/>
</dbReference>
<evidence type="ECO:0000256" key="2">
    <source>
        <dbReference type="ARBA" id="ARBA00004651"/>
    </source>
</evidence>
<dbReference type="InterPro" id="IPR036890">
    <property type="entry name" value="HATPase_C_sf"/>
</dbReference>
<dbReference type="InterPro" id="IPR005467">
    <property type="entry name" value="His_kinase_dom"/>
</dbReference>
<dbReference type="SUPFAM" id="SSF55874">
    <property type="entry name" value="ATPase domain of HSP90 chaperone/DNA topoisomerase II/histidine kinase"/>
    <property type="match status" value="1"/>
</dbReference>
<keyword evidence="10" id="KW-1133">Transmembrane helix</keyword>
<dbReference type="Proteomes" id="UP000290244">
    <property type="component" value="Chromosome"/>
</dbReference>
<dbReference type="Gene3D" id="6.10.340.10">
    <property type="match status" value="1"/>
</dbReference>
<keyword evidence="8 13" id="KW-0418">Kinase</keyword>
<name>A0A4P6PBG2_9GAMM</name>
<gene>
    <name evidence="13" type="ORF">EMK97_15540</name>
</gene>
<evidence type="ECO:0000256" key="1">
    <source>
        <dbReference type="ARBA" id="ARBA00000085"/>
    </source>
</evidence>
<organism evidence="13 14">
    <name type="scientific">Litorilituus sediminis</name>
    <dbReference type="NCBI Taxonomy" id="718192"/>
    <lineage>
        <taxon>Bacteria</taxon>
        <taxon>Pseudomonadati</taxon>
        <taxon>Pseudomonadota</taxon>
        <taxon>Gammaproteobacteria</taxon>
        <taxon>Alteromonadales</taxon>
        <taxon>Colwelliaceae</taxon>
        <taxon>Litorilituus</taxon>
    </lineage>
</organism>
<dbReference type="Pfam" id="PF02518">
    <property type="entry name" value="HATPase_c"/>
    <property type="match status" value="1"/>
</dbReference>
<dbReference type="CDD" id="cd06225">
    <property type="entry name" value="HAMP"/>
    <property type="match status" value="1"/>
</dbReference>
<dbReference type="RefSeq" id="WP_130603704.1">
    <property type="nucleotide sequence ID" value="NZ_CP034759.1"/>
</dbReference>
<dbReference type="GO" id="GO:0005886">
    <property type="term" value="C:plasma membrane"/>
    <property type="evidence" value="ECO:0007669"/>
    <property type="project" value="UniProtKB-SubCell"/>
</dbReference>
<dbReference type="InterPro" id="IPR003660">
    <property type="entry name" value="HAMP_dom"/>
</dbReference>
<evidence type="ECO:0000256" key="6">
    <source>
        <dbReference type="ARBA" id="ARBA00022679"/>
    </source>
</evidence>
<feature type="domain" description="Histidine kinase" evidence="11">
    <location>
        <begin position="223"/>
        <end position="437"/>
    </location>
</feature>
<dbReference type="InterPro" id="IPR003594">
    <property type="entry name" value="HATPase_dom"/>
</dbReference>
<keyword evidence="10" id="KW-0812">Transmembrane</keyword>
<comment type="subcellular location">
    <subcellularLocation>
        <location evidence="2">Cell membrane</location>
        <topology evidence="2">Multi-pass membrane protein</topology>
    </subcellularLocation>
</comment>
<evidence type="ECO:0000256" key="3">
    <source>
        <dbReference type="ARBA" id="ARBA00012438"/>
    </source>
</evidence>
<accession>A0A4P6PBG2</accession>
<keyword evidence="4" id="KW-1003">Cell membrane</keyword>
<evidence type="ECO:0000256" key="4">
    <source>
        <dbReference type="ARBA" id="ARBA00022475"/>
    </source>
</evidence>
<keyword evidence="14" id="KW-1185">Reference proteome</keyword>
<keyword evidence="10" id="KW-0472">Membrane</keyword>